<evidence type="ECO:0000313" key="2">
    <source>
        <dbReference type="Proteomes" id="UP000814140"/>
    </source>
</evidence>
<reference evidence="1" key="2">
    <citation type="journal article" date="2022" name="New Phytol.">
        <title>Evolutionary transition to the ectomycorrhizal habit in the genomes of a hyperdiverse lineage of mushroom-forming fungi.</title>
        <authorList>
            <person name="Looney B."/>
            <person name="Miyauchi S."/>
            <person name="Morin E."/>
            <person name="Drula E."/>
            <person name="Courty P.E."/>
            <person name="Kohler A."/>
            <person name="Kuo A."/>
            <person name="LaButti K."/>
            <person name="Pangilinan J."/>
            <person name="Lipzen A."/>
            <person name="Riley R."/>
            <person name="Andreopoulos W."/>
            <person name="He G."/>
            <person name="Johnson J."/>
            <person name="Nolan M."/>
            <person name="Tritt A."/>
            <person name="Barry K.W."/>
            <person name="Grigoriev I.V."/>
            <person name="Nagy L.G."/>
            <person name="Hibbett D."/>
            <person name="Henrissat B."/>
            <person name="Matheny P.B."/>
            <person name="Labbe J."/>
            <person name="Martin F.M."/>
        </authorList>
    </citation>
    <scope>NUCLEOTIDE SEQUENCE</scope>
    <source>
        <strain evidence="1">HHB10654</strain>
    </source>
</reference>
<comment type="caution">
    <text evidence="1">The sequence shown here is derived from an EMBL/GenBank/DDBJ whole genome shotgun (WGS) entry which is preliminary data.</text>
</comment>
<name>A0ACB8TEK4_9AGAM</name>
<dbReference type="Proteomes" id="UP000814140">
    <property type="component" value="Unassembled WGS sequence"/>
</dbReference>
<keyword evidence="2" id="KW-1185">Reference proteome</keyword>
<organism evidence="1 2">
    <name type="scientific">Artomyces pyxidatus</name>
    <dbReference type="NCBI Taxonomy" id="48021"/>
    <lineage>
        <taxon>Eukaryota</taxon>
        <taxon>Fungi</taxon>
        <taxon>Dikarya</taxon>
        <taxon>Basidiomycota</taxon>
        <taxon>Agaricomycotina</taxon>
        <taxon>Agaricomycetes</taxon>
        <taxon>Russulales</taxon>
        <taxon>Auriscalpiaceae</taxon>
        <taxon>Artomyces</taxon>
    </lineage>
</organism>
<dbReference type="EMBL" id="MU277191">
    <property type="protein sequence ID" value="KAI0066874.1"/>
    <property type="molecule type" value="Genomic_DNA"/>
</dbReference>
<protein>
    <submittedName>
        <fullName evidence="1">Uncharacterized protein</fullName>
    </submittedName>
</protein>
<proteinExistence type="predicted"/>
<sequence>MARTGKSTPANGEKPVKASSPSSSSPSSSPASKPRSTPFPLTPIPASDRDVVKVNNASLSELKNAADDAVKRFLSRPDLFKQSHVHTDVRLGLGWAGVFVAGATAFYGWRLEFEQSKPAMWVGLIVYVVLTVIQTLYAYFIEGDIIFVGKRKTFDKRIVTERITLTARTTPSTPTTPPAYALALTYNRSSNGGKSLLYRGQASASRPYNTFFDEKGVLEQDAFESWVGDVVGRIMEEGEE</sequence>
<reference evidence="1" key="1">
    <citation type="submission" date="2021-03" db="EMBL/GenBank/DDBJ databases">
        <authorList>
            <consortium name="DOE Joint Genome Institute"/>
            <person name="Ahrendt S."/>
            <person name="Looney B.P."/>
            <person name="Miyauchi S."/>
            <person name="Morin E."/>
            <person name="Drula E."/>
            <person name="Courty P.E."/>
            <person name="Chicoki N."/>
            <person name="Fauchery L."/>
            <person name="Kohler A."/>
            <person name="Kuo A."/>
            <person name="Labutti K."/>
            <person name="Pangilinan J."/>
            <person name="Lipzen A."/>
            <person name="Riley R."/>
            <person name="Andreopoulos W."/>
            <person name="He G."/>
            <person name="Johnson J."/>
            <person name="Barry K.W."/>
            <person name="Grigoriev I.V."/>
            <person name="Nagy L."/>
            <person name="Hibbett D."/>
            <person name="Henrissat B."/>
            <person name="Matheny P.B."/>
            <person name="Labbe J."/>
            <person name="Martin F."/>
        </authorList>
    </citation>
    <scope>NUCLEOTIDE SEQUENCE</scope>
    <source>
        <strain evidence="1">HHB10654</strain>
    </source>
</reference>
<gene>
    <name evidence="1" type="ORF">BV25DRAFT_1795891</name>
</gene>
<evidence type="ECO:0000313" key="1">
    <source>
        <dbReference type="EMBL" id="KAI0066874.1"/>
    </source>
</evidence>
<accession>A0ACB8TEK4</accession>